<dbReference type="PANTHER" id="PTHR37397:SF1">
    <property type="entry name" value="LTD DOMAIN-CONTAINING PROTEIN"/>
    <property type="match status" value="1"/>
</dbReference>
<keyword evidence="1" id="KW-0812">Transmembrane</keyword>
<reference evidence="2 3" key="1">
    <citation type="submission" date="2021-06" db="EMBL/GenBank/DDBJ databases">
        <title>Chromosome-level genome assembly of the red-tail catfish (Hemibagrus wyckioides).</title>
        <authorList>
            <person name="Shao F."/>
        </authorList>
    </citation>
    <scope>NUCLEOTIDE SEQUENCE [LARGE SCALE GENOMIC DNA]</scope>
    <source>
        <strain evidence="2">EC202008001</strain>
        <tissue evidence="2">Blood</tissue>
    </source>
</reference>
<evidence type="ECO:0000256" key="1">
    <source>
        <dbReference type="SAM" id="Phobius"/>
    </source>
</evidence>
<keyword evidence="1" id="KW-1133">Transmembrane helix</keyword>
<gene>
    <name evidence="2" type="ORF">KOW79_000269</name>
</gene>
<keyword evidence="3" id="KW-1185">Reference proteome</keyword>
<dbReference type="PANTHER" id="PTHR37397">
    <property type="entry name" value="SI:CH211-183D21.1"/>
    <property type="match status" value="1"/>
</dbReference>
<organism evidence="2 3">
    <name type="scientific">Hemibagrus wyckioides</name>
    <dbReference type="NCBI Taxonomy" id="337641"/>
    <lineage>
        <taxon>Eukaryota</taxon>
        <taxon>Metazoa</taxon>
        <taxon>Chordata</taxon>
        <taxon>Craniata</taxon>
        <taxon>Vertebrata</taxon>
        <taxon>Euteleostomi</taxon>
        <taxon>Actinopterygii</taxon>
        <taxon>Neopterygii</taxon>
        <taxon>Teleostei</taxon>
        <taxon>Ostariophysi</taxon>
        <taxon>Siluriformes</taxon>
        <taxon>Bagridae</taxon>
        <taxon>Hemibagrus</taxon>
    </lineage>
</organism>
<proteinExistence type="predicted"/>
<keyword evidence="1" id="KW-0472">Membrane</keyword>
<name>A0A9D3P6N1_9TELE</name>
<evidence type="ECO:0000313" key="3">
    <source>
        <dbReference type="Proteomes" id="UP000824219"/>
    </source>
</evidence>
<protein>
    <recommendedName>
        <fullName evidence="4">LTD domain-containing protein</fullName>
    </recommendedName>
</protein>
<accession>A0A9D3P6N1</accession>
<dbReference type="EMBL" id="JAHKSW010000001">
    <property type="protein sequence ID" value="KAG7335576.1"/>
    <property type="molecule type" value="Genomic_DNA"/>
</dbReference>
<comment type="caution">
    <text evidence="2">The sequence shown here is derived from an EMBL/GenBank/DDBJ whole genome shotgun (WGS) entry which is preliminary data.</text>
</comment>
<dbReference type="OrthoDB" id="10069759at2759"/>
<feature type="transmembrane region" description="Helical" evidence="1">
    <location>
        <begin position="922"/>
        <end position="947"/>
    </location>
</feature>
<evidence type="ECO:0000313" key="2">
    <source>
        <dbReference type="EMBL" id="KAG7335576.1"/>
    </source>
</evidence>
<dbReference type="AlphaFoldDB" id="A0A9D3P6N1"/>
<evidence type="ECO:0008006" key="4">
    <source>
        <dbReference type="Google" id="ProtNLM"/>
    </source>
</evidence>
<dbReference type="Proteomes" id="UP000824219">
    <property type="component" value="Linkage Group LG01"/>
</dbReference>
<sequence length="969" mass="105986">MFSGARAAQISQANVSLRITFLILENRLVHSSQFEESFKRTEVLANLPINYQALGEENDRKVGVLSGRFWDAREEAEHANKPLNLSKHLSGIEGSVRAISSSLFTSIAGLIGHHVLESISEVNCDNPSFDTKEFVELFSLSAGSTSLDGYTLVFYNGNGNVAYRVIDLSGHSTDERGFFLIGSAELKPSPAIQLPPNSIQNGPDAIALYGPSWVPVAENGNVSAIGLLDAVVYTSRRVTGTADVLSHVLTPGSFPYVEDDQFSEGDESIQRCWLSDNHYSFQNAVPTPGRPNICPPSNPGHLWINRIQLSGGTLTGPVEISVGEERGEMTMVVYNTQTDTVKTSVSFQASKTGNVSVNLNTTLSDSDGWALAVYQGSVKDFQKGNPLNPLQPLDAFVCTGLTNTPSASLTETLIPGRKAFKLDSRFSEGDAYITRCGTAHWARDPGVFQHQIQRPSESIQCKWYNTCPYNTALNMTDEPLEPWSDKDGDFLISEVNVDSPGSAEDEEFVELWHPSGRRTSLNDIWILLINGNNGKIYREIELDGFYTDHLGYFLIGSDKLKPHVALPANTIQNGPDAIAIYRSTSAPSLEDVMVPKNGLLDGIVYRSRSSDRDWAELVKALTPGQLPLLEDTMSLEGDESLSRCALNRVDLNSFRVSSPTPMKENDCPRPPKELVINEVGGVLGTDVFVELIGPPLAPLHGMVIVLNELNATTRHVIPLKGGLGNDGFFLMSNDSRADQNLPAVASLGAVWLCYGLPSVCSSESKVQDLLLLSNKPSLHPFPHRVTHQVVYPVASFDSVSRCAMNRSAAWTASHPTPRRLNLCPNSTYSVHMDLCLEASDSHITCTEEGFAELLERSCQCGISGAHLAGVNLTCISERLYAEGPVFSLSSQQRELVAQTLQKTQTLSCSIVQERLYNKESALGLQVGLVLTVVLLCALGGAIFFYLYKKKRPQDYYSMELNEHDSPMDL</sequence>